<sequence>MISALSSSSAAAIGAGSTAQKRPSADEMFQKLDSGDKGYLTQSDFASISKEGSDTAKAEEMFKKMDTDGDGKVTESEFKAASEKMDAARQSGGHAALGGAHSAQGAPRQAAVSASDSSSSEKTYDPADTNEDGTVSQQEQQAYDAKQAQAQVAISTYESVASAQ</sequence>
<dbReference type="PROSITE" id="PS00018">
    <property type="entry name" value="EF_HAND_1"/>
    <property type="match status" value="1"/>
</dbReference>
<evidence type="ECO:0000259" key="2">
    <source>
        <dbReference type="PROSITE" id="PS50222"/>
    </source>
</evidence>
<reference evidence="3 4" key="1">
    <citation type="submission" date="2023-11" db="EMBL/GenBank/DDBJ databases">
        <title>Paucibacter sp. nov., isolated from fresh soil in Korea.</title>
        <authorList>
            <person name="Le N.T.T."/>
        </authorList>
    </citation>
    <scope>NUCLEOTIDE SEQUENCE [LARGE SCALE GENOMIC DNA]</scope>
    <source>
        <strain evidence="3 4">R3-3</strain>
    </source>
</reference>
<dbReference type="PROSITE" id="PS50222">
    <property type="entry name" value="EF_HAND_2"/>
    <property type="match status" value="1"/>
</dbReference>
<gene>
    <name evidence="3" type="ORF">SNE35_12380</name>
</gene>
<name>A0ABU5DGA4_9BURK</name>
<dbReference type="Gene3D" id="1.10.238.10">
    <property type="entry name" value="EF-hand"/>
    <property type="match status" value="1"/>
</dbReference>
<dbReference type="EMBL" id="JAXCLA010000004">
    <property type="protein sequence ID" value="MDY0745310.1"/>
    <property type="molecule type" value="Genomic_DNA"/>
</dbReference>
<protein>
    <submittedName>
        <fullName evidence="3">EF-hand domain-containing protein</fullName>
    </submittedName>
</protein>
<feature type="compositionally biased region" description="Low complexity" evidence="1">
    <location>
        <begin position="1"/>
        <end position="19"/>
    </location>
</feature>
<dbReference type="Proteomes" id="UP001285263">
    <property type="component" value="Unassembled WGS sequence"/>
</dbReference>
<dbReference type="InterPro" id="IPR011992">
    <property type="entry name" value="EF-hand-dom_pair"/>
</dbReference>
<feature type="compositionally biased region" description="Basic and acidic residues" evidence="1">
    <location>
        <begin position="23"/>
        <end position="36"/>
    </location>
</feature>
<dbReference type="SUPFAM" id="SSF47473">
    <property type="entry name" value="EF-hand"/>
    <property type="match status" value="1"/>
</dbReference>
<feature type="domain" description="EF-hand" evidence="2">
    <location>
        <begin position="53"/>
        <end position="88"/>
    </location>
</feature>
<organism evidence="3 4">
    <name type="scientific">Roseateles agri</name>
    <dbReference type="NCBI Taxonomy" id="3098619"/>
    <lineage>
        <taxon>Bacteria</taxon>
        <taxon>Pseudomonadati</taxon>
        <taxon>Pseudomonadota</taxon>
        <taxon>Betaproteobacteria</taxon>
        <taxon>Burkholderiales</taxon>
        <taxon>Sphaerotilaceae</taxon>
        <taxon>Roseateles</taxon>
    </lineage>
</organism>
<dbReference type="RefSeq" id="WP_320423220.1">
    <property type="nucleotide sequence ID" value="NZ_JAXCLA010000004.1"/>
</dbReference>
<accession>A0ABU5DGA4</accession>
<dbReference type="InterPro" id="IPR018247">
    <property type="entry name" value="EF_Hand_1_Ca_BS"/>
</dbReference>
<dbReference type="SMART" id="SM00054">
    <property type="entry name" value="EFh"/>
    <property type="match status" value="2"/>
</dbReference>
<dbReference type="CDD" id="cd00051">
    <property type="entry name" value="EFh"/>
    <property type="match status" value="1"/>
</dbReference>
<proteinExistence type="predicted"/>
<comment type="caution">
    <text evidence="3">The sequence shown here is derived from an EMBL/GenBank/DDBJ whole genome shotgun (WGS) entry which is preliminary data.</text>
</comment>
<dbReference type="Pfam" id="PF13499">
    <property type="entry name" value="EF-hand_7"/>
    <property type="match status" value="1"/>
</dbReference>
<evidence type="ECO:0000256" key="1">
    <source>
        <dbReference type="SAM" id="MobiDB-lite"/>
    </source>
</evidence>
<keyword evidence="4" id="KW-1185">Reference proteome</keyword>
<feature type="compositionally biased region" description="Low complexity" evidence="1">
    <location>
        <begin position="90"/>
        <end position="120"/>
    </location>
</feature>
<evidence type="ECO:0000313" key="3">
    <source>
        <dbReference type="EMBL" id="MDY0745310.1"/>
    </source>
</evidence>
<evidence type="ECO:0000313" key="4">
    <source>
        <dbReference type="Proteomes" id="UP001285263"/>
    </source>
</evidence>
<feature type="compositionally biased region" description="Low complexity" evidence="1">
    <location>
        <begin position="137"/>
        <end position="147"/>
    </location>
</feature>
<feature type="compositionally biased region" description="Basic and acidic residues" evidence="1">
    <location>
        <begin position="51"/>
        <end position="87"/>
    </location>
</feature>
<dbReference type="InterPro" id="IPR002048">
    <property type="entry name" value="EF_hand_dom"/>
</dbReference>
<feature type="region of interest" description="Disordered" evidence="1">
    <location>
        <begin position="1"/>
        <end position="147"/>
    </location>
</feature>